<dbReference type="InterPro" id="IPR036872">
    <property type="entry name" value="CH_dom_sf"/>
</dbReference>
<protein>
    <submittedName>
        <fullName evidence="1">Unnamed protein product</fullName>
    </submittedName>
</protein>
<evidence type="ECO:0000313" key="2">
    <source>
        <dbReference type="Proteomes" id="UP001165083"/>
    </source>
</evidence>
<name>A0A9W6U2H0_9STRA</name>
<organism evidence="1 2">
    <name type="scientific">Phytophthora lilii</name>
    <dbReference type="NCBI Taxonomy" id="2077276"/>
    <lineage>
        <taxon>Eukaryota</taxon>
        <taxon>Sar</taxon>
        <taxon>Stramenopiles</taxon>
        <taxon>Oomycota</taxon>
        <taxon>Peronosporomycetes</taxon>
        <taxon>Peronosporales</taxon>
        <taxon>Peronosporaceae</taxon>
        <taxon>Phytophthora</taxon>
    </lineage>
</organism>
<dbReference type="Gene3D" id="1.10.418.10">
    <property type="entry name" value="Calponin-like domain"/>
    <property type="match status" value="1"/>
</dbReference>
<dbReference type="EMBL" id="BSXW01000541">
    <property type="protein sequence ID" value="GMF25072.1"/>
    <property type="molecule type" value="Genomic_DNA"/>
</dbReference>
<accession>A0A9W6U2H0</accession>
<dbReference type="AlphaFoldDB" id="A0A9W6U2H0"/>
<dbReference type="OrthoDB" id="63887at2759"/>
<proteinExistence type="predicted"/>
<reference evidence="1" key="1">
    <citation type="submission" date="2023-04" db="EMBL/GenBank/DDBJ databases">
        <title>Phytophthora lilii NBRC 32176.</title>
        <authorList>
            <person name="Ichikawa N."/>
            <person name="Sato H."/>
            <person name="Tonouchi N."/>
        </authorList>
    </citation>
    <scope>NUCLEOTIDE SEQUENCE</scope>
    <source>
        <strain evidence="1">NBRC 32176</strain>
    </source>
</reference>
<dbReference type="Proteomes" id="UP001165083">
    <property type="component" value="Unassembled WGS sequence"/>
</dbReference>
<comment type="caution">
    <text evidence="1">The sequence shown here is derived from an EMBL/GenBank/DDBJ whole genome shotgun (WGS) entry which is preliminary data.</text>
</comment>
<evidence type="ECO:0000313" key="1">
    <source>
        <dbReference type="EMBL" id="GMF25072.1"/>
    </source>
</evidence>
<sequence>MKLFRRWNDYAVNEKVRKSNEQIQLYRDSKHDFQELIGRLQVQIEGAKVEMKAHREHLDLAKRHTLSLEELLAQLELRVRQSQERKLQTISNQWGKLCFSFVDCECDYLQNMLDAVSVDDYVDVSALLLKGEDEADLLRLPSEFLVLRWINFQLEQCGASFRHLFPSSTGLIQNFSSDMHNYYALRHILHRVQTCKRRRQPARPAKMQSSFMLLSRAAVDSIAAANALSKQFPFSTREELRSALAEQLNPVCPAYLSDHVLNNEMASDLMFCIFSFLVCEHPNLSLQLPVGGQQSSQTISYPWYEAQVALNDARAVWESVRSQWRELHTPFDVLEATKVPPELTSPPQLLAKANIVLQNAVNTVQYACSKRSIAMRVWGSLQRRIQQDSLRLLARRGREQAPFELIDRRVWREKYMLTTLHSSKIVQVVLNESDNKQTPEEITEELQRVEEVLVEHYEHFHRVYRFYANIESSRVPRSSSSENQPRGGGSTVDEARFFHKISASMSLAEFYVLLKECQVFGKARAFPYDYIQNVFEKVCPDVAVSMGTATLMLPLTHTLSAPPKESGSVSGREMTPAEFVEALVHIVRSNHVQWRGMDNPATLTLAQRFRKFIEEIIFPNAMHSDEEKNNVFRPHLLSFECRKVFTTHHKKLRSMYSYFVASEVKPERRFMNQDSAGIHGSSKMLSANGFVNCCQHFDLFRDNLLHFDDVQHILAETLQLDREIIHFDVAGVTTDSAATSDSAPEARTIEIKHRIKVGQCEESILLTLSEFLESLAAVACYLNPDAFVPLAAKLDAFLSERLDSSAIVT</sequence>
<gene>
    <name evidence="1" type="ORF">Plil01_001031900</name>
</gene>
<keyword evidence="2" id="KW-1185">Reference proteome</keyword>